<dbReference type="InterPro" id="IPR036390">
    <property type="entry name" value="WH_DNA-bd_sf"/>
</dbReference>
<keyword evidence="6" id="KW-1185">Reference proteome</keyword>
<dbReference type="Gene3D" id="1.10.4040.10">
    <property type="entry name" value="Penicillinase repressor domain"/>
    <property type="match status" value="1"/>
</dbReference>
<dbReference type="InterPro" id="IPR036388">
    <property type="entry name" value="WH-like_DNA-bd_sf"/>
</dbReference>
<dbReference type="RefSeq" id="WP_101311741.1">
    <property type="nucleotide sequence ID" value="NZ_CAXXEE010000003.1"/>
</dbReference>
<dbReference type="GO" id="GO:0003677">
    <property type="term" value="F:DNA binding"/>
    <property type="evidence" value="ECO:0007669"/>
    <property type="project" value="UniProtKB-KW"/>
</dbReference>
<reference evidence="5 6" key="1">
    <citation type="journal article" date="2017" name="Front. Microbiol.">
        <title>Labilibaculum manganireducens gen. nov., sp. nov. and Labilibaculum filiforme sp. nov., Novel Bacteroidetes Isolated from Subsurface Sediments of the Baltic Sea.</title>
        <authorList>
            <person name="Vandieken V."/>
            <person name="Marshall I.P."/>
            <person name="Niemann H."/>
            <person name="Engelen B."/>
            <person name="Cypionka H."/>
        </authorList>
    </citation>
    <scope>NUCLEOTIDE SEQUENCE [LARGE SCALE GENOMIC DNA]</scope>
    <source>
        <strain evidence="5 6">59.10-2M</strain>
    </source>
</reference>
<gene>
    <name evidence="5" type="ORF">BZG01_20600</name>
</gene>
<name>A0A2N3HRF9_9BACT</name>
<evidence type="ECO:0000256" key="1">
    <source>
        <dbReference type="ARBA" id="ARBA00011046"/>
    </source>
</evidence>
<proteinExistence type="inferred from homology"/>
<keyword evidence="2" id="KW-0805">Transcription regulation</keyword>
<keyword evidence="4" id="KW-0804">Transcription</keyword>
<evidence type="ECO:0000313" key="6">
    <source>
        <dbReference type="Proteomes" id="UP000233618"/>
    </source>
</evidence>
<evidence type="ECO:0000256" key="2">
    <source>
        <dbReference type="ARBA" id="ARBA00023015"/>
    </source>
</evidence>
<dbReference type="Pfam" id="PF03965">
    <property type="entry name" value="Penicillinase_R"/>
    <property type="match status" value="1"/>
</dbReference>
<dbReference type="InterPro" id="IPR005650">
    <property type="entry name" value="BlaI_family"/>
</dbReference>
<evidence type="ECO:0000256" key="4">
    <source>
        <dbReference type="ARBA" id="ARBA00023163"/>
    </source>
</evidence>
<dbReference type="Gene3D" id="1.10.10.10">
    <property type="entry name" value="Winged helix-like DNA-binding domain superfamily/Winged helix DNA-binding domain"/>
    <property type="match status" value="1"/>
</dbReference>
<dbReference type="SUPFAM" id="SSF46785">
    <property type="entry name" value="Winged helix' DNA-binding domain"/>
    <property type="match status" value="1"/>
</dbReference>
<dbReference type="GO" id="GO:0045892">
    <property type="term" value="P:negative regulation of DNA-templated transcription"/>
    <property type="evidence" value="ECO:0007669"/>
    <property type="project" value="InterPro"/>
</dbReference>
<organism evidence="5 6">
    <name type="scientific">Labilibaculum manganireducens</name>
    <dbReference type="NCBI Taxonomy" id="1940525"/>
    <lineage>
        <taxon>Bacteria</taxon>
        <taxon>Pseudomonadati</taxon>
        <taxon>Bacteroidota</taxon>
        <taxon>Bacteroidia</taxon>
        <taxon>Marinilabiliales</taxon>
        <taxon>Marinifilaceae</taxon>
        <taxon>Labilibaculum</taxon>
    </lineage>
</organism>
<comment type="caution">
    <text evidence="5">The sequence shown here is derived from an EMBL/GenBank/DDBJ whole genome shotgun (WGS) entry which is preliminary data.</text>
</comment>
<protein>
    <submittedName>
        <fullName evidence="5">Penicillinase repressor</fullName>
    </submittedName>
</protein>
<sequence>MKELTKAEEQVMQYLWKLEKAFLKDIIEKFPNPRPAYTTISTVVRVLVKKGIIGFTTYGKVNQYYPLISKRAYTRAFMKGVMKSFFNDSVGGFTSFFTREQDLSLSELEEMRALIEEQIHNKKKNG</sequence>
<dbReference type="Proteomes" id="UP000233618">
    <property type="component" value="Unassembled WGS sequence"/>
</dbReference>
<evidence type="ECO:0000256" key="3">
    <source>
        <dbReference type="ARBA" id="ARBA00023125"/>
    </source>
</evidence>
<keyword evidence="3" id="KW-0238">DNA-binding</keyword>
<evidence type="ECO:0000313" key="5">
    <source>
        <dbReference type="EMBL" id="PKQ60655.1"/>
    </source>
</evidence>
<dbReference type="AlphaFoldDB" id="A0A2N3HRF9"/>
<comment type="similarity">
    <text evidence="1">Belongs to the BlaI transcriptional regulatory family.</text>
</comment>
<dbReference type="EMBL" id="MVDE01000056">
    <property type="protein sequence ID" value="PKQ60655.1"/>
    <property type="molecule type" value="Genomic_DNA"/>
</dbReference>
<accession>A0A2N3HRF9</accession>
<dbReference type="PIRSF" id="PIRSF019455">
    <property type="entry name" value="CopR_AtkY"/>
    <property type="match status" value="1"/>
</dbReference>